<dbReference type="InterPro" id="IPR001958">
    <property type="entry name" value="Tet-R_TetA/multi-R_MdtG-like"/>
</dbReference>
<dbReference type="RefSeq" id="WP_134672881.1">
    <property type="nucleotide sequence ID" value="NZ_SPUH01000001.1"/>
</dbReference>
<dbReference type="Pfam" id="PF07690">
    <property type="entry name" value="MFS_1"/>
    <property type="match status" value="1"/>
</dbReference>
<feature type="transmembrane region" description="Helical" evidence="5">
    <location>
        <begin position="47"/>
        <end position="67"/>
    </location>
</feature>
<evidence type="ECO:0000256" key="4">
    <source>
        <dbReference type="ARBA" id="ARBA00023136"/>
    </source>
</evidence>
<dbReference type="SUPFAM" id="SSF103473">
    <property type="entry name" value="MFS general substrate transporter"/>
    <property type="match status" value="1"/>
</dbReference>
<dbReference type="InterPro" id="IPR020846">
    <property type="entry name" value="MFS_dom"/>
</dbReference>
<feature type="transmembrane region" description="Helical" evidence="5">
    <location>
        <begin position="261"/>
        <end position="280"/>
    </location>
</feature>
<feature type="transmembrane region" description="Helical" evidence="5">
    <location>
        <begin position="379"/>
        <end position="396"/>
    </location>
</feature>
<keyword evidence="4 5" id="KW-0472">Membrane</keyword>
<reference evidence="7 8" key="1">
    <citation type="submission" date="2019-01" db="EMBL/GenBank/DDBJ databases">
        <authorList>
            <person name="Zhang S."/>
        </authorList>
    </citation>
    <scope>NUCLEOTIDE SEQUENCE [LARGE SCALE GENOMIC DNA]</scope>
    <source>
        <strain evidence="7 8">1626</strain>
    </source>
</reference>
<dbReference type="Proteomes" id="UP000298681">
    <property type="component" value="Unassembled WGS sequence"/>
</dbReference>
<keyword evidence="3 5" id="KW-1133">Transmembrane helix</keyword>
<dbReference type="EMBL" id="SPUH01000001">
    <property type="protein sequence ID" value="TKS53495.1"/>
    <property type="molecule type" value="Genomic_DNA"/>
</dbReference>
<dbReference type="PANTHER" id="PTHR23546">
    <property type="entry name" value="TRANSPORT PROTEIN"/>
    <property type="match status" value="1"/>
</dbReference>
<keyword evidence="8" id="KW-1185">Reference proteome</keyword>
<feature type="transmembrane region" description="Helical" evidence="5">
    <location>
        <begin position="178"/>
        <end position="196"/>
    </location>
</feature>
<dbReference type="Gene3D" id="1.20.1250.20">
    <property type="entry name" value="MFS general substrate transporter like domains"/>
    <property type="match status" value="1"/>
</dbReference>
<gene>
    <name evidence="7" type="ORF">E4582_01025</name>
</gene>
<evidence type="ECO:0000256" key="1">
    <source>
        <dbReference type="ARBA" id="ARBA00004141"/>
    </source>
</evidence>
<evidence type="ECO:0000313" key="7">
    <source>
        <dbReference type="EMBL" id="TKS53495.1"/>
    </source>
</evidence>
<feature type="transmembrane region" description="Helical" evidence="5">
    <location>
        <begin position="292"/>
        <end position="310"/>
    </location>
</feature>
<comment type="subcellular location">
    <subcellularLocation>
        <location evidence="1">Membrane</location>
        <topology evidence="1">Multi-pass membrane protein</topology>
    </subcellularLocation>
</comment>
<dbReference type="PRINTS" id="PR01035">
    <property type="entry name" value="TCRTETA"/>
</dbReference>
<feature type="transmembrane region" description="Helical" evidence="5">
    <location>
        <begin position="149"/>
        <end position="172"/>
    </location>
</feature>
<accession>A0A4Z1R4M6</accession>
<protein>
    <submittedName>
        <fullName evidence="7">MFS transporter</fullName>
    </submittedName>
</protein>
<proteinExistence type="predicted"/>
<evidence type="ECO:0000256" key="2">
    <source>
        <dbReference type="ARBA" id="ARBA00022692"/>
    </source>
</evidence>
<feature type="transmembrane region" description="Helical" evidence="5">
    <location>
        <begin position="223"/>
        <end position="249"/>
    </location>
</feature>
<evidence type="ECO:0000256" key="5">
    <source>
        <dbReference type="SAM" id="Phobius"/>
    </source>
</evidence>
<dbReference type="GO" id="GO:0022857">
    <property type="term" value="F:transmembrane transporter activity"/>
    <property type="evidence" value="ECO:0007669"/>
    <property type="project" value="InterPro"/>
</dbReference>
<evidence type="ECO:0000256" key="3">
    <source>
        <dbReference type="ARBA" id="ARBA00022989"/>
    </source>
</evidence>
<dbReference type="PROSITE" id="PS50850">
    <property type="entry name" value="MFS"/>
    <property type="match status" value="1"/>
</dbReference>
<dbReference type="InterPro" id="IPR011701">
    <property type="entry name" value="MFS"/>
</dbReference>
<dbReference type="GO" id="GO:0016020">
    <property type="term" value="C:membrane"/>
    <property type="evidence" value="ECO:0007669"/>
    <property type="project" value="UniProtKB-SubCell"/>
</dbReference>
<feature type="domain" description="Major facilitator superfamily (MFS) profile" evidence="6">
    <location>
        <begin position="13"/>
        <end position="404"/>
    </location>
</feature>
<dbReference type="AlphaFoldDB" id="A0A4Z1R4M6"/>
<dbReference type="InterPro" id="IPR036259">
    <property type="entry name" value="MFS_trans_sf"/>
</dbReference>
<feature type="transmembrane region" description="Helical" evidence="5">
    <location>
        <begin position="12"/>
        <end position="35"/>
    </location>
</feature>
<dbReference type="PANTHER" id="PTHR23546:SF1">
    <property type="entry name" value="MEMBRANE PROTEIN"/>
    <property type="match status" value="1"/>
</dbReference>
<comment type="caution">
    <text evidence="7">The sequence shown here is derived from an EMBL/GenBank/DDBJ whole genome shotgun (WGS) entry which is preliminary data.</text>
</comment>
<organism evidence="7 8">
    <name type="scientific">Luteimonas yindakuii</name>
    <dbReference type="NCBI Taxonomy" id="2565782"/>
    <lineage>
        <taxon>Bacteria</taxon>
        <taxon>Pseudomonadati</taxon>
        <taxon>Pseudomonadota</taxon>
        <taxon>Gammaproteobacteria</taxon>
        <taxon>Lysobacterales</taxon>
        <taxon>Lysobacteraceae</taxon>
        <taxon>Luteimonas</taxon>
    </lineage>
</organism>
<feature type="transmembrane region" description="Helical" evidence="5">
    <location>
        <begin position="79"/>
        <end position="102"/>
    </location>
</feature>
<evidence type="ECO:0000313" key="8">
    <source>
        <dbReference type="Proteomes" id="UP000298681"/>
    </source>
</evidence>
<feature type="transmembrane region" description="Helical" evidence="5">
    <location>
        <begin position="108"/>
        <end position="129"/>
    </location>
</feature>
<name>A0A4Z1R4M6_9GAMM</name>
<feature type="transmembrane region" description="Helical" evidence="5">
    <location>
        <begin position="316"/>
        <end position="337"/>
    </location>
</feature>
<evidence type="ECO:0000259" key="6">
    <source>
        <dbReference type="PROSITE" id="PS50850"/>
    </source>
</evidence>
<sequence>MSAVSAPSSTIPGLPALVFTALAGTMAMMAFVAVVGPVVRVLGLAEWHAGLAVTAAGLLWMLAARRWGVLSDRIGRRRVLLIALAAYAAVYLAMAVFVDVALRNPPVVLVSVLALVGTRALVGLFYAAVPPTAAALIADGARPGHRAAVMARLGAANALGMAVGPAAAGWIAFHDLSLALYVAAGLPLLSLLVVWWRLPLDGPLAGGTPRPARQALTWRDARLRLPVAAVFAAMVSVTIAQVVVGFFAIDRLGLSPADGARVAGLSLTAVGVGLMASQMLVMRLKSVPPARWIALGATISATGFGSLALIDVQWQLLLAYAVASFGMGFVFPSFQALAADSVDAHEQGAAQGTVASVQGFGMVIGPLLGTLLYRVSPGAPYLMVAAVLAVLALAAVRHRAGVVR</sequence>
<keyword evidence="2 5" id="KW-0812">Transmembrane</keyword>